<dbReference type="Ensembl" id="ENSPKIT00000014146.1">
    <property type="protein sequence ID" value="ENSPKIP00000033260.1"/>
    <property type="gene ID" value="ENSPKIG00000013038.1"/>
</dbReference>
<keyword evidence="1" id="KW-0472">Membrane</keyword>
<organism evidence="2 3">
    <name type="scientific">Paramormyrops kingsleyae</name>
    <dbReference type="NCBI Taxonomy" id="1676925"/>
    <lineage>
        <taxon>Eukaryota</taxon>
        <taxon>Metazoa</taxon>
        <taxon>Chordata</taxon>
        <taxon>Craniata</taxon>
        <taxon>Vertebrata</taxon>
        <taxon>Euteleostomi</taxon>
        <taxon>Actinopterygii</taxon>
        <taxon>Neopterygii</taxon>
        <taxon>Teleostei</taxon>
        <taxon>Osteoglossocephala</taxon>
        <taxon>Osteoglossomorpha</taxon>
        <taxon>Osteoglossiformes</taxon>
        <taxon>Mormyridae</taxon>
        <taxon>Paramormyrops</taxon>
    </lineage>
</organism>
<keyword evidence="3" id="KW-1185">Reference proteome</keyword>
<evidence type="ECO:0000313" key="3">
    <source>
        <dbReference type="Proteomes" id="UP000261540"/>
    </source>
</evidence>
<name>A0A3B3SSF8_9TELE</name>
<keyword evidence="1" id="KW-1133">Transmembrane helix</keyword>
<keyword evidence="1" id="KW-0812">Transmembrane</keyword>
<proteinExistence type="predicted"/>
<accession>A0A3B3SSF8</accession>
<dbReference type="Proteomes" id="UP000261540">
    <property type="component" value="Unplaced"/>
</dbReference>
<dbReference type="STRING" id="1676925.ENSPKIP00000033260"/>
<evidence type="ECO:0000313" key="2">
    <source>
        <dbReference type="Ensembl" id="ENSPKIP00000033260.1"/>
    </source>
</evidence>
<dbReference type="GeneTree" id="ENSGT00940000165245"/>
<reference evidence="2" key="2">
    <citation type="submission" date="2025-09" db="UniProtKB">
        <authorList>
            <consortium name="Ensembl"/>
        </authorList>
    </citation>
    <scope>IDENTIFICATION</scope>
</reference>
<evidence type="ECO:0008006" key="4">
    <source>
        <dbReference type="Google" id="ProtNLM"/>
    </source>
</evidence>
<dbReference type="AlphaFoldDB" id="A0A3B3SSF8"/>
<feature type="transmembrane region" description="Helical" evidence="1">
    <location>
        <begin position="21"/>
        <end position="43"/>
    </location>
</feature>
<sequence>MLFVYFSFYFSHIFVHDLQHVWFRWVLCFFCSLLSLVCSPYSVVCETYGSGIIQPLYDDSFYVRTSCATEFISFTYGKVDCRITLTRDDGLIVKAMIDINKMKTVLENGIFLVEGNNVTLPYDDMYLHIFQYGIYTKLTSRILPASTSIIWYNENSKITTFRVRAHSSVLNVVLCITQ</sequence>
<evidence type="ECO:0000256" key="1">
    <source>
        <dbReference type="SAM" id="Phobius"/>
    </source>
</evidence>
<reference evidence="2" key="1">
    <citation type="submission" date="2025-08" db="UniProtKB">
        <authorList>
            <consortium name="Ensembl"/>
        </authorList>
    </citation>
    <scope>IDENTIFICATION</scope>
</reference>
<protein>
    <recommendedName>
        <fullName evidence="4">VWFD domain-containing protein</fullName>
    </recommendedName>
</protein>